<name>A0A6A6SCR9_9PLEO</name>
<evidence type="ECO:0000256" key="1">
    <source>
        <dbReference type="SAM" id="Phobius"/>
    </source>
</evidence>
<organism evidence="3 4">
    <name type="scientific">Massarina eburnea CBS 473.64</name>
    <dbReference type="NCBI Taxonomy" id="1395130"/>
    <lineage>
        <taxon>Eukaryota</taxon>
        <taxon>Fungi</taxon>
        <taxon>Dikarya</taxon>
        <taxon>Ascomycota</taxon>
        <taxon>Pezizomycotina</taxon>
        <taxon>Dothideomycetes</taxon>
        <taxon>Pleosporomycetidae</taxon>
        <taxon>Pleosporales</taxon>
        <taxon>Massarineae</taxon>
        <taxon>Massarinaceae</taxon>
        <taxon>Massarina</taxon>
    </lineage>
</organism>
<feature type="chain" id="PRO_5025502434" evidence="2">
    <location>
        <begin position="25"/>
        <end position="83"/>
    </location>
</feature>
<evidence type="ECO:0000313" key="4">
    <source>
        <dbReference type="Proteomes" id="UP000799753"/>
    </source>
</evidence>
<dbReference type="Proteomes" id="UP000799753">
    <property type="component" value="Unassembled WGS sequence"/>
</dbReference>
<proteinExistence type="predicted"/>
<dbReference type="AlphaFoldDB" id="A0A6A6SCR9"/>
<reference evidence="3" key="1">
    <citation type="journal article" date="2020" name="Stud. Mycol.">
        <title>101 Dothideomycetes genomes: a test case for predicting lifestyles and emergence of pathogens.</title>
        <authorList>
            <person name="Haridas S."/>
            <person name="Albert R."/>
            <person name="Binder M."/>
            <person name="Bloem J."/>
            <person name="Labutti K."/>
            <person name="Salamov A."/>
            <person name="Andreopoulos B."/>
            <person name="Baker S."/>
            <person name="Barry K."/>
            <person name="Bills G."/>
            <person name="Bluhm B."/>
            <person name="Cannon C."/>
            <person name="Castanera R."/>
            <person name="Culley D."/>
            <person name="Daum C."/>
            <person name="Ezra D."/>
            <person name="Gonzalez J."/>
            <person name="Henrissat B."/>
            <person name="Kuo A."/>
            <person name="Liang C."/>
            <person name="Lipzen A."/>
            <person name="Lutzoni F."/>
            <person name="Magnuson J."/>
            <person name="Mondo S."/>
            <person name="Nolan M."/>
            <person name="Ohm R."/>
            <person name="Pangilinan J."/>
            <person name="Park H.-J."/>
            <person name="Ramirez L."/>
            <person name="Alfaro M."/>
            <person name="Sun H."/>
            <person name="Tritt A."/>
            <person name="Yoshinaga Y."/>
            <person name="Zwiers L.-H."/>
            <person name="Turgeon B."/>
            <person name="Goodwin S."/>
            <person name="Spatafora J."/>
            <person name="Crous P."/>
            <person name="Grigoriev I."/>
        </authorList>
    </citation>
    <scope>NUCLEOTIDE SEQUENCE</scope>
    <source>
        <strain evidence="3">CBS 473.64</strain>
    </source>
</reference>
<protein>
    <submittedName>
        <fullName evidence="3">Uncharacterized protein</fullName>
    </submittedName>
</protein>
<keyword evidence="4" id="KW-1185">Reference proteome</keyword>
<feature type="signal peptide" evidence="2">
    <location>
        <begin position="1"/>
        <end position="24"/>
    </location>
</feature>
<sequence>MCTAVSGWCGLLLLLCLWVAYVGCESSMGEVWEEGWKETGVRTLTVCMIPLFFHYLGGKSRLEGYVSTCLLISMLADKGLDIS</sequence>
<evidence type="ECO:0000313" key="3">
    <source>
        <dbReference type="EMBL" id="KAF2645350.1"/>
    </source>
</evidence>
<dbReference type="EMBL" id="MU006777">
    <property type="protein sequence ID" value="KAF2645350.1"/>
    <property type="molecule type" value="Genomic_DNA"/>
</dbReference>
<keyword evidence="1" id="KW-0472">Membrane</keyword>
<keyword evidence="1" id="KW-0812">Transmembrane</keyword>
<keyword evidence="1" id="KW-1133">Transmembrane helix</keyword>
<gene>
    <name evidence="3" type="ORF">P280DRAFT_117820</name>
</gene>
<accession>A0A6A6SCR9</accession>
<evidence type="ECO:0000256" key="2">
    <source>
        <dbReference type="SAM" id="SignalP"/>
    </source>
</evidence>
<feature type="transmembrane region" description="Helical" evidence="1">
    <location>
        <begin position="40"/>
        <end position="57"/>
    </location>
</feature>
<keyword evidence="2" id="KW-0732">Signal</keyword>